<evidence type="ECO:0000256" key="6">
    <source>
        <dbReference type="ARBA" id="ARBA00022840"/>
    </source>
</evidence>
<dbReference type="PANTHER" id="PTHR24349">
    <property type="entry name" value="SERINE/THREONINE-PROTEIN KINASE"/>
    <property type="match status" value="1"/>
</dbReference>
<evidence type="ECO:0000259" key="11">
    <source>
        <dbReference type="PROSITE" id="PS50222"/>
    </source>
</evidence>
<evidence type="ECO:0000313" key="12">
    <source>
        <dbReference type="EMBL" id="CAE2197324.1"/>
    </source>
</evidence>
<feature type="region of interest" description="Disordered" evidence="9">
    <location>
        <begin position="448"/>
        <end position="498"/>
    </location>
</feature>
<organism evidence="12">
    <name type="scientific">Prymnesium polylepis</name>
    <dbReference type="NCBI Taxonomy" id="72548"/>
    <lineage>
        <taxon>Eukaryota</taxon>
        <taxon>Haptista</taxon>
        <taxon>Haptophyta</taxon>
        <taxon>Prymnesiophyceae</taxon>
        <taxon>Prymnesiales</taxon>
        <taxon>Prymnesiaceae</taxon>
        <taxon>Prymnesium</taxon>
    </lineage>
</organism>
<dbReference type="CDD" id="cd05117">
    <property type="entry name" value="STKc_CAMK"/>
    <property type="match status" value="1"/>
</dbReference>
<dbReference type="Pfam" id="PF13499">
    <property type="entry name" value="EF-hand_7"/>
    <property type="match status" value="1"/>
</dbReference>
<evidence type="ECO:0000256" key="9">
    <source>
        <dbReference type="SAM" id="MobiDB-lite"/>
    </source>
</evidence>
<evidence type="ECO:0000256" key="7">
    <source>
        <dbReference type="PROSITE-ProRule" id="PRU10141"/>
    </source>
</evidence>
<dbReference type="SUPFAM" id="SSF56112">
    <property type="entry name" value="Protein kinase-like (PK-like)"/>
    <property type="match status" value="1"/>
</dbReference>
<feature type="domain" description="EF-hand" evidence="11">
    <location>
        <begin position="374"/>
        <end position="397"/>
    </location>
</feature>
<proteinExistence type="inferred from homology"/>
<dbReference type="InterPro" id="IPR011009">
    <property type="entry name" value="Kinase-like_dom_sf"/>
</dbReference>
<feature type="domain" description="Protein kinase" evidence="10">
    <location>
        <begin position="27"/>
        <end position="281"/>
    </location>
</feature>
<dbReference type="InterPro" id="IPR008271">
    <property type="entry name" value="Ser/Thr_kinase_AS"/>
</dbReference>
<dbReference type="Gene3D" id="1.10.510.10">
    <property type="entry name" value="Transferase(Phosphotransferase) domain 1"/>
    <property type="match status" value="1"/>
</dbReference>
<evidence type="ECO:0000256" key="4">
    <source>
        <dbReference type="ARBA" id="ARBA00022777"/>
    </source>
</evidence>
<feature type="binding site" evidence="7">
    <location>
        <position position="56"/>
    </location>
    <ligand>
        <name>ATP</name>
        <dbReference type="ChEBI" id="CHEBI:30616"/>
    </ligand>
</feature>
<feature type="domain" description="EF-hand" evidence="11">
    <location>
        <begin position="324"/>
        <end position="359"/>
    </location>
</feature>
<dbReference type="Pfam" id="PF00069">
    <property type="entry name" value="Pkinase"/>
    <property type="match status" value="1"/>
</dbReference>
<keyword evidence="4" id="KW-0418">Kinase</keyword>
<sequence>MMCGASKANDSASGDGKKFGVMVGKWDIQPDAIGEGGFGSVHLCTNKSNGKTRAIKAMRLNNELDREDFLNEVDIMKRIKKHRNICHILDNGTDKRFGYLVMQSCSGGELFDRIASKSMTERDTAIAVQDIIAALRFIHTKRVVHRDLKPENVLYKDKEPGSPLKLIDFGLAIQLAPKAYETEVCGTTSYMAPEVIKGRYQTECDMWSLGVMVYFMLSGALPFKGRNDAEKEAKIQAGSFSFSAPAWGSVSDDGKDFVKQLLNQDPTKRLTGKQALGHPWISNRATRGESPINEQVVKQLKQHAQQTRFQRAMRHKMAMLLTSEELHRLRNMFEGLDSDGTGTVSIEELNKALKENAADEAASKAIASLDLSSFDLDGDGEIDWREFVGGCVQDHHMYNEENIERLFHQADTDQSGTLSLKEITNLLGDDNHELKRELAAALDKARLEDNDPKNDGKTIDEMNMTKEEFKAVLRDKNPGQGGDARSRTKGRRANLQGI</sequence>
<dbReference type="InterPro" id="IPR017441">
    <property type="entry name" value="Protein_kinase_ATP_BS"/>
</dbReference>
<evidence type="ECO:0008006" key="13">
    <source>
        <dbReference type="Google" id="ProtNLM"/>
    </source>
</evidence>
<dbReference type="EMBL" id="HBKO01005506">
    <property type="protein sequence ID" value="CAE2197324.1"/>
    <property type="molecule type" value="Transcribed_RNA"/>
</dbReference>
<dbReference type="GO" id="GO:0004674">
    <property type="term" value="F:protein serine/threonine kinase activity"/>
    <property type="evidence" value="ECO:0007669"/>
    <property type="project" value="UniProtKB-KW"/>
</dbReference>
<dbReference type="PROSITE" id="PS00107">
    <property type="entry name" value="PROTEIN_KINASE_ATP"/>
    <property type="match status" value="1"/>
</dbReference>
<feature type="domain" description="EF-hand" evidence="11">
    <location>
        <begin position="398"/>
        <end position="433"/>
    </location>
</feature>
<feature type="compositionally biased region" description="Basic and acidic residues" evidence="9">
    <location>
        <begin position="448"/>
        <end position="477"/>
    </location>
</feature>
<evidence type="ECO:0000256" key="8">
    <source>
        <dbReference type="RuleBase" id="RU000304"/>
    </source>
</evidence>
<dbReference type="GO" id="GO:0005509">
    <property type="term" value="F:calcium ion binding"/>
    <property type="evidence" value="ECO:0007669"/>
    <property type="project" value="InterPro"/>
</dbReference>
<dbReference type="Gene3D" id="1.10.238.10">
    <property type="entry name" value="EF-hand"/>
    <property type="match status" value="1"/>
</dbReference>
<dbReference type="FunFam" id="1.10.510.10:FF:000571">
    <property type="entry name" value="Maternal embryonic leucine zipper kinase"/>
    <property type="match status" value="1"/>
</dbReference>
<dbReference type="Gene3D" id="3.30.200.20">
    <property type="entry name" value="Phosphorylase Kinase, domain 1"/>
    <property type="match status" value="1"/>
</dbReference>
<dbReference type="PROSITE" id="PS50011">
    <property type="entry name" value="PROTEIN_KINASE_DOM"/>
    <property type="match status" value="1"/>
</dbReference>
<dbReference type="SUPFAM" id="SSF47473">
    <property type="entry name" value="EF-hand"/>
    <property type="match status" value="1"/>
</dbReference>
<dbReference type="InterPro" id="IPR050205">
    <property type="entry name" value="CDPK_Ser/Thr_kinases"/>
</dbReference>
<name>A0A7S4M2G8_9EUKA</name>
<dbReference type="SMART" id="SM00220">
    <property type="entry name" value="S_TKc"/>
    <property type="match status" value="1"/>
</dbReference>
<keyword evidence="5" id="KW-0106">Calcium</keyword>
<dbReference type="PROSITE" id="PS00018">
    <property type="entry name" value="EF_HAND_1"/>
    <property type="match status" value="3"/>
</dbReference>
<reference evidence="12" key="1">
    <citation type="submission" date="2021-01" db="EMBL/GenBank/DDBJ databases">
        <authorList>
            <person name="Corre E."/>
            <person name="Pelletier E."/>
            <person name="Niang G."/>
            <person name="Scheremetjew M."/>
            <person name="Finn R."/>
            <person name="Kale V."/>
            <person name="Holt S."/>
            <person name="Cochrane G."/>
            <person name="Meng A."/>
            <person name="Brown T."/>
            <person name="Cohen L."/>
        </authorList>
    </citation>
    <scope>NUCLEOTIDE SEQUENCE</scope>
    <source>
        <strain evidence="12">UIO037</strain>
    </source>
</reference>
<dbReference type="SMART" id="SM00054">
    <property type="entry name" value="EFh"/>
    <property type="match status" value="3"/>
</dbReference>
<keyword evidence="3 7" id="KW-0547">Nucleotide-binding</keyword>
<accession>A0A7S4M2G8</accession>
<gene>
    <name evidence="12" type="ORF">CPOL0286_LOCUS2678</name>
</gene>
<protein>
    <recommendedName>
        <fullName evidence="13">Calmodulin</fullName>
    </recommendedName>
</protein>
<dbReference type="GO" id="GO:0005524">
    <property type="term" value="F:ATP binding"/>
    <property type="evidence" value="ECO:0007669"/>
    <property type="project" value="UniProtKB-UniRule"/>
</dbReference>
<dbReference type="InterPro" id="IPR000719">
    <property type="entry name" value="Prot_kinase_dom"/>
</dbReference>
<dbReference type="InterPro" id="IPR002048">
    <property type="entry name" value="EF_hand_dom"/>
</dbReference>
<keyword evidence="2" id="KW-0808">Transferase</keyword>
<evidence type="ECO:0000256" key="1">
    <source>
        <dbReference type="ARBA" id="ARBA00022527"/>
    </source>
</evidence>
<dbReference type="PROSITE" id="PS00108">
    <property type="entry name" value="PROTEIN_KINASE_ST"/>
    <property type="match status" value="1"/>
</dbReference>
<dbReference type="Pfam" id="PF13202">
    <property type="entry name" value="EF-hand_5"/>
    <property type="match status" value="1"/>
</dbReference>
<keyword evidence="6 7" id="KW-0067">ATP-binding</keyword>
<dbReference type="InterPro" id="IPR018247">
    <property type="entry name" value="EF_Hand_1_Ca_BS"/>
</dbReference>
<evidence type="ECO:0000256" key="2">
    <source>
        <dbReference type="ARBA" id="ARBA00022679"/>
    </source>
</evidence>
<dbReference type="AlphaFoldDB" id="A0A7S4M2G8"/>
<dbReference type="InterPro" id="IPR011992">
    <property type="entry name" value="EF-hand-dom_pair"/>
</dbReference>
<keyword evidence="1 8" id="KW-0723">Serine/threonine-protein kinase</keyword>
<evidence type="ECO:0000259" key="10">
    <source>
        <dbReference type="PROSITE" id="PS50011"/>
    </source>
</evidence>
<dbReference type="PROSITE" id="PS50222">
    <property type="entry name" value="EF_HAND_2"/>
    <property type="match status" value="3"/>
</dbReference>
<evidence type="ECO:0000256" key="3">
    <source>
        <dbReference type="ARBA" id="ARBA00022741"/>
    </source>
</evidence>
<evidence type="ECO:0000256" key="5">
    <source>
        <dbReference type="ARBA" id="ARBA00022837"/>
    </source>
</evidence>
<comment type="similarity">
    <text evidence="8">Belongs to the protein kinase superfamily.</text>
</comment>